<dbReference type="CDD" id="cd00161">
    <property type="entry name" value="beta-trefoil_Ricin-like"/>
    <property type="match status" value="1"/>
</dbReference>
<evidence type="ECO:0000256" key="2">
    <source>
        <dbReference type="SAM" id="Phobius"/>
    </source>
</evidence>
<evidence type="ECO:0000313" key="4">
    <source>
        <dbReference type="Proteomes" id="UP001205311"/>
    </source>
</evidence>
<dbReference type="Pfam" id="PF13560">
    <property type="entry name" value="HTH_31"/>
    <property type="match status" value="1"/>
</dbReference>
<organism evidence="3 4">
    <name type="scientific">Streptoalloteichus tenebrarius (strain ATCC 17920 / DSM 40477 / JCM 4838 / CBS 697.72 / NBRC 16177 / NCIMB 11028 / NRRL B-12390 / A12253. 1 / ISP 5477)</name>
    <name type="common">Streptomyces tenebrarius</name>
    <dbReference type="NCBI Taxonomy" id="1933"/>
    <lineage>
        <taxon>Bacteria</taxon>
        <taxon>Bacillati</taxon>
        <taxon>Actinomycetota</taxon>
        <taxon>Actinomycetes</taxon>
        <taxon>Pseudonocardiales</taxon>
        <taxon>Pseudonocardiaceae</taxon>
        <taxon>Streptoalloteichus</taxon>
    </lineage>
</organism>
<comment type="caution">
    <text evidence="3">The sequence shown here is derived from an EMBL/GenBank/DDBJ whole genome shotgun (WGS) entry which is preliminary data.</text>
</comment>
<dbReference type="RefSeq" id="WP_253669134.1">
    <property type="nucleotide sequence ID" value="NZ_JAMTCP010000007.1"/>
</dbReference>
<feature type="transmembrane region" description="Helical" evidence="2">
    <location>
        <begin position="164"/>
        <end position="184"/>
    </location>
</feature>
<proteinExistence type="predicted"/>
<dbReference type="Gene3D" id="2.80.10.50">
    <property type="match status" value="1"/>
</dbReference>
<sequence>MPDPVAAPDPRSAQSSEEYVAALRRLKDRSGLTYRQIERRAAEAGAALPRSTVASMLNRGSLPREELVVSLVTACGGSPDEVAEWVEARRRLASARNQRNQVDGMAEKRPEGAGGDRADTAPGSSAGDGPAQPIDATPTDAAPASRATVGDAGPVQSRRRTRPLVVLAIAVPLVVLAVAVPIVLTTLMTTEEKDDDQSPPGTHSSAATAEVTASIGLPAGPYRIRAAHSGLCLSERQGESSGQVHQAPCDIAMPRLSLELRSAGVYRIATQHPEFGPGCMGVAKGAREPGAVVADDYCGTGAAEEFRLEPVSTSGTGFRLRPVHSDLCLGVAEASDQEWAPVLQLPCEPTAQGQVFQFEPVR</sequence>
<dbReference type="SUPFAM" id="SSF50370">
    <property type="entry name" value="Ricin B-like lectins"/>
    <property type="match status" value="1"/>
</dbReference>
<keyword evidence="2" id="KW-0472">Membrane</keyword>
<feature type="region of interest" description="Disordered" evidence="1">
    <location>
        <begin position="95"/>
        <end position="157"/>
    </location>
</feature>
<dbReference type="InterPro" id="IPR035992">
    <property type="entry name" value="Ricin_B-like_lectins"/>
</dbReference>
<feature type="compositionally biased region" description="Low complexity" evidence="1">
    <location>
        <begin position="130"/>
        <end position="148"/>
    </location>
</feature>
<keyword evidence="4" id="KW-1185">Reference proteome</keyword>
<dbReference type="Proteomes" id="UP001205311">
    <property type="component" value="Unassembled WGS sequence"/>
</dbReference>
<gene>
    <name evidence="3" type="ORF">LX15_001887</name>
</gene>
<keyword evidence="2" id="KW-0812">Transmembrane</keyword>
<evidence type="ECO:0000256" key="1">
    <source>
        <dbReference type="SAM" id="MobiDB-lite"/>
    </source>
</evidence>
<evidence type="ECO:0008006" key="5">
    <source>
        <dbReference type="Google" id="ProtNLM"/>
    </source>
</evidence>
<feature type="compositionally biased region" description="Basic and acidic residues" evidence="1">
    <location>
        <begin position="105"/>
        <end position="119"/>
    </location>
</feature>
<dbReference type="EMBL" id="JAMTCP010000007">
    <property type="protein sequence ID" value="MCP2258193.1"/>
    <property type="molecule type" value="Genomic_DNA"/>
</dbReference>
<keyword evidence="2" id="KW-1133">Transmembrane helix</keyword>
<protein>
    <recommendedName>
        <fullName evidence="5">XRE family transcriptional regulator</fullName>
    </recommendedName>
</protein>
<name>A0ABT1HRP7_STRSD</name>
<reference evidence="3 4" key="1">
    <citation type="submission" date="2022-06" db="EMBL/GenBank/DDBJ databases">
        <title>Genomic Encyclopedia of Archaeal and Bacterial Type Strains, Phase II (KMG-II): from individual species to whole genera.</title>
        <authorList>
            <person name="Goeker M."/>
        </authorList>
    </citation>
    <scope>NUCLEOTIDE SEQUENCE [LARGE SCALE GENOMIC DNA]</scope>
    <source>
        <strain evidence="3 4">DSM 40477</strain>
    </source>
</reference>
<accession>A0ABT1HRP7</accession>
<evidence type="ECO:0000313" key="3">
    <source>
        <dbReference type="EMBL" id="MCP2258193.1"/>
    </source>
</evidence>